<dbReference type="PRINTS" id="PR00885">
    <property type="entry name" value="BCTERIALGSPH"/>
</dbReference>
<sequence length="146" mass="15649">MTSNADRGIQAMARVRGFTLLELMIVVVIIAILAAIAIPTYGRYAIRAHRVDGQELLLRIANAQERFYATNNHYGALTDLGYTDPLVSDKQYYSVSMDPAAASTTQVFTATAAPLGGQTKDDCQNLTINNAGVKASSGTTTNGSCW</sequence>
<keyword evidence="5 6" id="KW-0472">Membrane</keyword>
<feature type="transmembrane region" description="Helical" evidence="6">
    <location>
        <begin position="20"/>
        <end position="41"/>
    </location>
</feature>
<evidence type="ECO:0000313" key="8">
    <source>
        <dbReference type="Proteomes" id="UP001596013"/>
    </source>
</evidence>
<keyword evidence="2" id="KW-0488">Methylation</keyword>
<evidence type="ECO:0000256" key="2">
    <source>
        <dbReference type="ARBA" id="ARBA00022481"/>
    </source>
</evidence>
<comment type="subcellular location">
    <subcellularLocation>
        <location evidence="1">Membrane</location>
        <topology evidence="1">Single-pass membrane protein</topology>
    </subcellularLocation>
</comment>
<dbReference type="InterPro" id="IPR031982">
    <property type="entry name" value="PilE-like"/>
</dbReference>
<keyword evidence="3 6" id="KW-0812">Transmembrane</keyword>
<organism evidence="7 8">
    <name type="scientific">Rhodanobacter umsongensis</name>
    <dbReference type="NCBI Taxonomy" id="633153"/>
    <lineage>
        <taxon>Bacteria</taxon>
        <taxon>Pseudomonadati</taxon>
        <taxon>Pseudomonadota</taxon>
        <taxon>Gammaproteobacteria</taxon>
        <taxon>Lysobacterales</taxon>
        <taxon>Rhodanobacteraceae</taxon>
        <taxon>Rhodanobacter</taxon>
    </lineage>
</organism>
<comment type="caution">
    <text evidence="7">The sequence shown here is derived from an EMBL/GenBank/DDBJ whole genome shotgun (WGS) entry which is preliminary data.</text>
</comment>
<dbReference type="InterPro" id="IPR012902">
    <property type="entry name" value="N_methyl_site"/>
</dbReference>
<evidence type="ECO:0000256" key="6">
    <source>
        <dbReference type="SAM" id="Phobius"/>
    </source>
</evidence>
<evidence type="ECO:0000256" key="3">
    <source>
        <dbReference type="ARBA" id="ARBA00022692"/>
    </source>
</evidence>
<dbReference type="SUPFAM" id="SSF54523">
    <property type="entry name" value="Pili subunits"/>
    <property type="match status" value="1"/>
</dbReference>
<dbReference type="PROSITE" id="PS00409">
    <property type="entry name" value="PROKAR_NTER_METHYL"/>
    <property type="match status" value="1"/>
</dbReference>
<dbReference type="Gene3D" id="3.30.700.10">
    <property type="entry name" value="Glycoprotein, Type 4 Pilin"/>
    <property type="match status" value="1"/>
</dbReference>
<evidence type="ECO:0000256" key="1">
    <source>
        <dbReference type="ARBA" id="ARBA00004167"/>
    </source>
</evidence>
<dbReference type="Pfam" id="PF07963">
    <property type="entry name" value="N_methyl"/>
    <property type="match status" value="1"/>
</dbReference>
<evidence type="ECO:0000256" key="5">
    <source>
        <dbReference type="ARBA" id="ARBA00023136"/>
    </source>
</evidence>
<proteinExistence type="predicted"/>
<protein>
    <submittedName>
        <fullName evidence="7">Type IV pilin protein</fullName>
    </submittedName>
</protein>
<evidence type="ECO:0000256" key="4">
    <source>
        <dbReference type="ARBA" id="ARBA00022989"/>
    </source>
</evidence>
<keyword evidence="8" id="KW-1185">Reference proteome</keyword>
<gene>
    <name evidence="7" type="ORF">ACFPME_15185</name>
</gene>
<accession>A0ABW0JPV3</accession>
<dbReference type="InterPro" id="IPR002416">
    <property type="entry name" value="T2SS_protein-GspH"/>
</dbReference>
<dbReference type="EMBL" id="JBHSMK010000009">
    <property type="protein sequence ID" value="MFC5437904.1"/>
    <property type="molecule type" value="Genomic_DNA"/>
</dbReference>
<dbReference type="PANTHER" id="PTHR30093:SF47">
    <property type="entry name" value="TYPE IV PILUS NON-CORE MINOR PILIN PILE"/>
    <property type="match status" value="1"/>
</dbReference>
<dbReference type="Proteomes" id="UP001596013">
    <property type="component" value="Unassembled WGS sequence"/>
</dbReference>
<dbReference type="PANTHER" id="PTHR30093">
    <property type="entry name" value="GENERAL SECRETION PATHWAY PROTEIN G"/>
    <property type="match status" value="1"/>
</dbReference>
<dbReference type="RefSeq" id="WP_377306496.1">
    <property type="nucleotide sequence ID" value="NZ_JBHSMK010000009.1"/>
</dbReference>
<keyword evidence="4 6" id="KW-1133">Transmembrane helix</keyword>
<dbReference type="InterPro" id="IPR045584">
    <property type="entry name" value="Pilin-like"/>
</dbReference>
<name>A0ABW0JPV3_9GAMM</name>
<reference evidence="8" key="1">
    <citation type="journal article" date="2019" name="Int. J. Syst. Evol. Microbiol.">
        <title>The Global Catalogue of Microorganisms (GCM) 10K type strain sequencing project: providing services to taxonomists for standard genome sequencing and annotation.</title>
        <authorList>
            <consortium name="The Broad Institute Genomics Platform"/>
            <consortium name="The Broad Institute Genome Sequencing Center for Infectious Disease"/>
            <person name="Wu L."/>
            <person name="Ma J."/>
        </authorList>
    </citation>
    <scope>NUCLEOTIDE SEQUENCE [LARGE SCALE GENOMIC DNA]</scope>
    <source>
        <strain evidence="8">JCM 17130</strain>
    </source>
</reference>
<evidence type="ECO:0000313" key="7">
    <source>
        <dbReference type="EMBL" id="MFC5437904.1"/>
    </source>
</evidence>
<dbReference type="NCBIfam" id="TIGR02532">
    <property type="entry name" value="IV_pilin_GFxxxE"/>
    <property type="match status" value="1"/>
</dbReference>
<dbReference type="Pfam" id="PF16732">
    <property type="entry name" value="ComP_DUS"/>
    <property type="match status" value="1"/>
</dbReference>